<dbReference type="EMBL" id="MLAK01000865">
    <property type="protein sequence ID" value="OHT02480.1"/>
    <property type="molecule type" value="Genomic_DNA"/>
</dbReference>
<evidence type="ECO:0000313" key="2">
    <source>
        <dbReference type="Proteomes" id="UP000179807"/>
    </source>
</evidence>
<gene>
    <name evidence="1" type="ORF">TRFO_30364</name>
</gene>
<dbReference type="GeneID" id="94842015"/>
<evidence type="ECO:0000313" key="1">
    <source>
        <dbReference type="EMBL" id="OHT02480.1"/>
    </source>
</evidence>
<dbReference type="AlphaFoldDB" id="A0A1J4JVL5"/>
<organism evidence="1 2">
    <name type="scientific">Tritrichomonas foetus</name>
    <dbReference type="NCBI Taxonomy" id="1144522"/>
    <lineage>
        <taxon>Eukaryota</taxon>
        <taxon>Metamonada</taxon>
        <taxon>Parabasalia</taxon>
        <taxon>Tritrichomonadida</taxon>
        <taxon>Tritrichomonadidae</taxon>
        <taxon>Tritrichomonas</taxon>
    </lineage>
</organism>
<protein>
    <submittedName>
        <fullName evidence="1">Uncharacterized protein</fullName>
    </submittedName>
</protein>
<proteinExistence type="predicted"/>
<reference evidence="1" key="1">
    <citation type="submission" date="2016-10" db="EMBL/GenBank/DDBJ databases">
        <authorList>
            <person name="Benchimol M."/>
            <person name="Almeida L.G."/>
            <person name="Vasconcelos A.T."/>
            <person name="Perreira-Neves A."/>
            <person name="Rosa I.A."/>
            <person name="Tasca T."/>
            <person name="Bogo M.R."/>
            <person name="de Souza W."/>
        </authorList>
    </citation>
    <scope>NUCLEOTIDE SEQUENCE [LARGE SCALE GENOMIC DNA]</scope>
    <source>
        <strain evidence="1">K</strain>
    </source>
</reference>
<keyword evidence="2" id="KW-1185">Reference proteome</keyword>
<dbReference type="Proteomes" id="UP000179807">
    <property type="component" value="Unassembled WGS sequence"/>
</dbReference>
<accession>A0A1J4JVL5</accession>
<dbReference type="RefSeq" id="XP_068355616.1">
    <property type="nucleotide sequence ID" value="XM_068507311.1"/>
</dbReference>
<dbReference type="VEuPathDB" id="TrichDB:TRFO_30364"/>
<comment type="caution">
    <text evidence="1">The sequence shown here is derived from an EMBL/GenBank/DDBJ whole genome shotgun (WGS) entry which is preliminary data.</text>
</comment>
<sequence>MGLDVTIGDAVGSIVEDVKHYLPENLEMHPLIKMIAASEMRNIKSNKVHMQNRKVIDELKNALDFNNDFVNESLEKMEGELMKAFDQIVCDTYKKIFTHQLNKIDLSYLEIDNCLNSFYYGRINADESNKLSDEMINRIKDKTLNLKLTM</sequence>
<name>A0A1J4JVL5_9EUKA</name>